<dbReference type="InterPro" id="IPR050985">
    <property type="entry name" value="Alpha-glycosidase_related"/>
</dbReference>
<name>A0ABR7N263_9FIRM</name>
<proteinExistence type="predicted"/>
<dbReference type="PANTHER" id="PTHR43053">
    <property type="entry name" value="GLYCOSIDASE FAMILY 31"/>
    <property type="match status" value="1"/>
</dbReference>
<dbReference type="PANTHER" id="PTHR43053:SF3">
    <property type="entry name" value="ALPHA-GALACTOSIDASE C-RELATED"/>
    <property type="match status" value="1"/>
</dbReference>
<dbReference type="RefSeq" id="WP_249297829.1">
    <property type="nucleotide sequence ID" value="NZ_JACRSX010000007.1"/>
</dbReference>
<dbReference type="InterPro" id="IPR017853">
    <property type="entry name" value="GH"/>
</dbReference>
<accession>A0ABR7N263</accession>
<dbReference type="Gene3D" id="3.20.20.70">
    <property type="entry name" value="Aldolase class I"/>
    <property type="match status" value="1"/>
</dbReference>
<dbReference type="Pfam" id="PF02065">
    <property type="entry name" value="Melibiase"/>
    <property type="match status" value="1"/>
</dbReference>
<keyword evidence="2" id="KW-0326">Glycosidase</keyword>
<dbReference type="Proteomes" id="UP000606193">
    <property type="component" value="Unassembled WGS sequence"/>
</dbReference>
<evidence type="ECO:0000313" key="3">
    <source>
        <dbReference type="EMBL" id="MBC8562430.1"/>
    </source>
</evidence>
<evidence type="ECO:0000256" key="1">
    <source>
        <dbReference type="ARBA" id="ARBA00022801"/>
    </source>
</evidence>
<keyword evidence="1" id="KW-0378">Hydrolase</keyword>
<evidence type="ECO:0000313" key="4">
    <source>
        <dbReference type="Proteomes" id="UP000606193"/>
    </source>
</evidence>
<dbReference type="CDD" id="cd14791">
    <property type="entry name" value="GH36"/>
    <property type="match status" value="1"/>
</dbReference>
<reference evidence="3 4" key="1">
    <citation type="submission" date="2020-08" db="EMBL/GenBank/DDBJ databases">
        <title>Genome public.</title>
        <authorList>
            <person name="Liu C."/>
            <person name="Sun Q."/>
        </authorList>
    </citation>
    <scope>NUCLEOTIDE SEQUENCE [LARGE SCALE GENOMIC DNA]</scope>
    <source>
        <strain evidence="3 4">NSJ-37</strain>
    </source>
</reference>
<dbReference type="SUPFAM" id="SSF51445">
    <property type="entry name" value="(Trans)glycosidases"/>
    <property type="match status" value="1"/>
</dbReference>
<dbReference type="InterPro" id="IPR002252">
    <property type="entry name" value="Glyco_hydro_36"/>
</dbReference>
<dbReference type="InterPro" id="IPR013785">
    <property type="entry name" value="Aldolase_TIM"/>
</dbReference>
<keyword evidence="4" id="KW-1185">Reference proteome</keyword>
<sequence length="555" mass="64069">MEDIIFLIRGNRNGEPFVAEMYQGGEQPYFTLRWQEDEGELHIRIIPKDFDDYGNPVGELTLESVSMTFPWSCRGGRKPEQIFMNGYQSWTDSHEHTILEKEPAISPLASGMVEKYYLDRYGDVNFTMKPKGTGQFHGFTYCYFRDGERYRFLGSLSERAGFTVFYYNGGAQQMTIEKDCSGLRISEEWNAFDLVELSGTEDQVFDLYFEKMQINKPAGSPMTGYTSWYNHYQNISEQIIMENLEHVHEMGQNFDVFQIDDGYQTYVGDWLDVNRDKFPDGLEPVVDRIHTYGMKAGLWLSPFVCEKNSRCYQEHRDWLVRDENGHPVCGGSNWSTFYALNTELPQVREYLKEVFHQVLDVWGFDLVKLDFLYGACMQPTPYKTRGQLMCEAMDFLRELVGDKLILGCGVPLGPAFGKVDYCRIGPDVGLDWDGSPKEKLLHRERVSTKNTIGNTIYRRQLNGRAFWNDPDVYLLRDDNIKLSAKQKALLAQVNGLFGGLLFTSDDVGNYDAEKRKLQKSLTELHGASRSVERRGRYTVVRYQGQDGEKELKVKL</sequence>
<comment type="caution">
    <text evidence="3">The sequence shown here is derived from an EMBL/GenBank/DDBJ whole genome shotgun (WGS) entry which is preliminary data.</text>
</comment>
<gene>
    <name evidence="3" type="ORF">H8704_07280</name>
</gene>
<evidence type="ECO:0000256" key="2">
    <source>
        <dbReference type="ARBA" id="ARBA00023295"/>
    </source>
</evidence>
<protein>
    <submittedName>
        <fullName evidence="3">Alpha-galactosidase</fullName>
    </submittedName>
</protein>
<dbReference type="EMBL" id="JACRSX010000007">
    <property type="protein sequence ID" value="MBC8562430.1"/>
    <property type="molecule type" value="Genomic_DNA"/>
</dbReference>
<organism evidence="3 4">
    <name type="scientific">Jutongia huaianensis</name>
    <dbReference type="NCBI Taxonomy" id="2763668"/>
    <lineage>
        <taxon>Bacteria</taxon>
        <taxon>Bacillati</taxon>
        <taxon>Bacillota</taxon>
        <taxon>Clostridia</taxon>
        <taxon>Lachnospirales</taxon>
        <taxon>Lachnospiraceae</taxon>
        <taxon>Jutongia</taxon>
    </lineage>
</organism>